<gene>
    <name evidence="1" type="ORF">PHYBLDRAFT_102185</name>
</gene>
<dbReference type="Pfam" id="PF02992">
    <property type="entry name" value="Transposase_21"/>
    <property type="match status" value="1"/>
</dbReference>
<evidence type="ECO:0000313" key="2">
    <source>
        <dbReference type="Proteomes" id="UP000077315"/>
    </source>
</evidence>
<dbReference type="EMBL" id="KV441005">
    <property type="protein sequence ID" value="OAD66201.1"/>
    <property type="molecule type" value="Genomic_DNA"/>
</dbReference>
<dbReference type="InterPro" id="IPR004242">
    <property type="entry name" value="Transposase_21"/>
</dbReference>
<dbReference type="RefSeq" id="XP_018284241.1">
    <property type="nucleotide sequence ID" value="XM_018427682.1"/>
</dbReference>
<sequence length="167" mass="18756">NLPREKRFKPENVILVGLMPGPKEPKTKEINHYLKPIVNELLQLFMGITIPTFECPAGVNVCAALHMVACDIPAARKTSGFTAHNSTLHAPDVDFSGFDYLTWKIHSGLENRLHAEEWKSASTPSERHQLEIENGVRWSQLHHLGYFDLVCGTIIDSMHNLFLGTAK</sequence>
<dbReference type="OrthoDB" id="3039677at2759"/>
<protein>
    <submittedName>
        <fullName evidence="1">Uncharacterized protein</fullName>
    </submittedName>
</protein>
<dbReference type="PANTHER" id="PTHR46579:SF2">
    <property type="entry name" value="C2H2-TYPE DOMAIN-CONTAINING PROTEIN"/>
    <property type="match status" value="1"/>
</dbReference>
<dbReference type="InParanoid" id="A0A162ZE80"/>
<accession>A0A162ZE80</accession>
<feature type="non-terminal residue" evidence="1">
    <location>
        <position position="167"/>
    </location>
</feature>
<keyword evidence="2" id="KW-1185">Reference proteome</keyword>
<feature type="non-terminal residue" evidence="1">
    <location>
        <position position="1"/>
    </location>
</feature>
<dbReference type="PANTHER" id="PTHR46579">
    <property type="entry name" value="F5/8 TYPE C DOMAIN-CONTAINING PROTEIN-RELATED"/>
    <property type="match status" value="1"/>
</dbReference>
<dbReference type="STRING" id="763407.A0A162ZE80"/>
<reference evidence="2" key="1">
    <citation type="submission" date="2015-06" db="EMBL/GenBank/DDBJ databases">
        <title>Expansion of signal transduction pathways in fungi by whole-genome duplication.</title>
        <authorList>
            <consortium name="DOE Joint Genome Institute"/>
            <person name="Corrochano L.M."/>
            <person name="Kuo A."/>
            <person name="Marcet-Houben M."/>
            <person name="Polaino S."/>
            <person name="Salamov A."/>
            <person name="Villalobos J.M."/>
            <person name="Alvarez M.I."/>
            <person name="Avalos J."/>
            <person name="Benito E.P."/>
            <person name="Benoit I."/>
            <person name="Burger G."/>
            <person name="Camino L.P."/>
            <person name="Canovas D."/>
            <person name="Cerda-Olmedo E."/>
            <person name="Cheng J.-F."/>
            <person name="Dominguez A."/>
            <person name="Elias M."/>
            <person name="Eslava A.P."/>
            <person name="Glaser F."/>
            <person name="Grimwood J."/>
            <person name="Gutierrez G."/>
            <person name="Heitman J."/>
            <person name="Henrissat B."/>
            <person name="Iturriaga E.A."/>
            <person name="Lang B.F."/>
            <person name="Lavin J.L."/>
            <person name="Lee S."/>
            <person name="Li W."/>
            <person name="Lindquist E."/>
            <person name="Lopez-Garcia S."/>
            <person name="Luque E.M."/>
            <person name="Marcos A.T."/>
            <person name="Martin J."/>
            <person name="McCluskey K."/>
            <person name="Medina H.R."/>
            <person name="Miralles-Duran A."/>
            <person name="Miyazaki A."/>
            <person name="Munoz-Torres E."/>
            <person name="Oguiza J.A."/>
            <person name="Ohm R."/>
            <person name="Olmedo M."/>
            <person name="Orejas M."/>
            <person name="Ortiz-Castellanos L."/>
            <person name="Pisabarro A.G."/>
            <person name="Rodriguez-Romero J."/>
            <person name="Ruiz-Herrera J."/>
            <person name="Ruiz-Vazquez R."/>
            <person name="Sanz C."/>
            <person name="Schackwitz W."/>
            <person name="Schmutz J."/>
            <person name="Shahriari M."/>
            <person name="Shelest E."/>
            <person name="Silva-Franco F."/>
            <person name="Soanes D."/>
            <person name="Syed K."/>
            <person name="Tagua V.G."/>
            <person name="Talbot N.J."/>
            <person name="Thon M."/>
            <person name="De vries R.P."/>
            <person name="Wiebenga A."/>
            <person name="Yadav J.S."/>
            <person name="Braun E.L."/>
            <person name="Baker S."/>
            <person name="Garre V."/>
            <person name="Horwitz B."/>
            <person name="Torres-Martinez S."/>
            <person name="Idnurm A."/>
            <person name="Herrera-Estrella A."/>
            <person name="Gabaldon T."/>
            <person name="Grigoriev I.V."/>
        </authorList>
    </citation>
    <scope>NUCLEOTIDE SEQUENCE [LARGE SCALE GENOMIC DNA]</scope>
    <source>
        <strain evidence="2">NRRL 1555(-)</strain>
    </source>
</reference>
<dbReference type="GeneID" id="28988588"/>
<dbReference type="Proteomes" id="UP000077315">
    <property type="component" value="Unassembled WGS sequence"/>
</dbReference>
<dbReference type="VEuPathDB" id="FungiDB:PHYBLDRAFT_102185"/>
<evidence type="ECO:0000313" key="1">
    <source>
        <dbReference type="EMBL" id="OAD66201.1"/>
    </source>
</evidence>
<proteinExistence type="predicted"/>
<name>A0A162ZE80_PHYB8</name>
<organism evidence="1 2">
    <name type="scientific">Phycomyces blakesleeanus (strain ATCC 8743b / DSM 1359 / FGSC 10004 / NBRC 33097 / NRRL 1555)</name>
    <dbReference type="NCBI Taxonomy" id="763407"/>
    <lineage>
        <taxon>Eukaryota</taxon>
        <taxon>Fungi</taxon>
        <taxon>Fungi incertae sedis</taxon>
        <taxon>Mucoromycota</taxon>
        <taxon>Mucoromycotina</taxon>
        <taxon>Mucoromycetes</taxon>
        <taxon>Mucorales</taxon>
        <taxon>Phycomycetaceae</taxon>
        <taxon>Phycomyces</taxon>
    </lineage>
</organism>
<dbReference type="AlphaFoldDB" id="A0A162ZE80"/>